<gene>
    <name evidence="22" type="ORF">KL86DYS1_11745</name>
</gene>
<feature type="chain" id="PRO_5012329515" description="Phosphatidylcholine 1-acylhydrolase" evidence="21">
    <location>
        <begin position="21"/>
        <end position="313"/>
    </location>
</feature>
<dbReference type="PANTHER" id="PTHR40457:SF1">
    <property type="entry name" value="PHOSPHOLIPASE A1"/>
    <property type="match status" value="1"/>
</dbReference>
<evidence type="ECO:0000256" key="3">
    <source>
        <dbReference type="ARBA" id="ARBA00004571"/>
    </source>
</evidence>
<dbReference type="GO" id="GO:0016042">
    <property type="term" value="P:lipid catabolic process"/>
    <property type="evidence" value="ECO:0007669"/>
    <property type="project" value="UniProtKB-KW"/>
</dbReference>
<name>A0A212JBL1_9BACT</name>
<comment type="catalytic activity">
    <reaction evidence="2">
        <text>a 1,2-diacyl-sn-glycero-3-phosphocholine + H2O = a 1-acyl-sn-glycero-3-phosphocholine + a fatty acid + H(+)</text>
        <dbReference type="Rhea" id="RHEA:15801"/>
        <dbReference type="ChEBI" id="CHEBI:15377"/>
        <dbReference type="ChEBI" id="CHEBI:15378"/>
        <dbReference type="ChEBI" id="CHEBI:28868"/>
        <dbReference type="ChEBI" id="CHEBI:57643"/>
        <dbReference type="ChEBI" id="CHEBI:58168"/>
        <dbReference type="EC" id="3.1.1.4"/>
    </reaction>
</comment>
<feature type="binding site" description="in dimeric form" evidence="20">
    <location>
        <position position="142"/>
    </location>
    <ligand>
        <name>Ca(2+)</name>
        <dbReference type="ChEBI" id="CHEBI:29108"/>
        <label>1</label>
    </ligand>
</feature>
<keyword evidence="16" id="KW-0472">Membrane</keyword>
<evidence type="ECO:0000256" key="2">
    <source>
        <dbReference type="ARBA" id="ARBA00001604"/>
    </source>
</evidence>
<feature type="signal peptide" evidence="21">
    <location>
        <begin position="1"/>
        <end position="20"/>
    </location>
</feature>
<dbReference type="AlphaFoldDB" id="A0A212JBL1"/>
<keyword evidence="12" id="KW-0378">Hydrolase</keyword>
<keyword evidence="10 20" id="KW-0479">Metal-binding</keyword>
<dbReference type="GO" id="GO:0004623">
    <property type="term" value="F:phospholipase A2 activity"/>
    <property type="evidence" value="ECO:0007669"/>
    <property type="project" value="UniProtKB-EC"/>
</dbReference>
<organism evidence="22">
    <name type="scientific">uncultured Dysgonomonas sp</name>
    <dbReference type="NCBI Taxonomy" id="206096"/>
    <lineage>
        <taxon>Bacteria</taxon>
        <taxon>Pseudomonadati</taxon>
        <taxon>Bacteroidota</taxon>
        <taxon>Bacteroidia</taxon>
        <taxon>Bacteroidales</taxon>
        <taxon>Dysgonomonadaceae</taxon>
        <taxon>Dysgonomonas</taxon>
        <taxon>environmental samples</taxon>
    </lineage>
</organism>
<evidence type="ECO:0000256" key="18">
    <source>
        <dbReference type="ARBA" id="ARBA00032375"/>
    </source>
</evidence>
<keyword evidence="14" id="KW-0442">Lipid degradation</keyword>
<keyword evidence="15" id="KW-0443">Lipid metabolism</keyword>
<evidence type="ECO:0000256" key="4">
    <source>
        <dbReference type="ARBA" id="ARBA00010525"/>
    </source>
</evidence>
<evidence type="ECO:0000256" key="10">
    <source>
        <dbReference type="ARBA" id="ARBA00022723"/>
    </source>
</evidence>
<proteinExistence type="inferred from homology"/>
<keyword evidence="8" id="KW-1134">Transmembrane beta strand</keyword>
<dbReference type="Pfam" id="PF02253">
    <property type="entry name" value="PLA1"/>
    <property type="match status" value="1"/>
</dbReference>
<keyword evidence="13 20" id="KW-0106">Calcium</keyword>
<dbReference type="RefSeq" id="WP_296939983.1">
    <property type="nucleotide sequence ID" value="NZ_LT599032.1"/>
</dbReference>
<feature type="binding site" description="in dimeric form" evidence="20">
    <location>
        <position position="186"/>
    </location>
    <ligand>
        <name>Ca(2+)</name>
        <dbReference type="ChEBI" id="CHEBI:29108"/>
        <label>1</label>
    </ligand>
</feature>
<dbReference type="PANTHER" id="PTHR40457">
    <property type="entry name" value="PHOSPHOLIPASE A1"/>
    <property type="match status" value="1"/>
</dbReference>
<evidence type="ECO:0000256" key="8">
    <source>
        <dbReference type="ARBA" id="ARBA00022452"/>
    </source>
</evidence>
<dbReference type="EC" id="3.1.1.32" evidence="6"/>
<dbReference type="InterPro" id="IPR036541">
    <property type="entry name" value="PLipase_A1_sf"/>
</dbReference>
<evidence type="ECO:0000256" key="21">
    <source>
        <dbReference type="SAM" id="SignalP"/>
    </source>
</evidence>
<keyword evidence="11 21" id="KW-0732">Signal</keyword>
<dbReference type="SUPFAM" id="SSF56931">
    <property type="entry name" value="Outer membrane phospholipase A (OMPLA)"/>
    <property type="match status" value="1"/>
</dbReference>
<comment type="subcellular location">
    <subcellularLocation>
        <location evidence="3">Cell outer membrane</location>
        <topology evidence="3">Multi-pass membrane protein</topology>
    </subcellularLocation>
</comment>
<dbReference type="GO" id="GO:0046872">
    <property type="term" value="F:metal ion binding"/>
    <property type="evidence" value="ECO:0007669"/>
    <property type="project" value="UniProtKB-KW"/>
</dbReference>
<evidence type="ECO:0000256" key="11">
    <source>
        <dbReference type="ARBA" id="ARBA00022729"/>
    </source>
</evidence>
<dbReference type="EMBL" id="FLUM01000001">
    <property type="protein sequence ID" value="SBV96806.1"/>
    <property type="molecule type" value="Genomic_DNA"/>
</dbReference>
<reference evidence="22" key="1">
    <citation type="submission" date="2016-04" db="EMBL/GenBank/DDBJ databases">
        <authorList>
            <person name="Evans L.H."/>
            <person name="Alamgir A."/>
            <person name="Owens N."/>
            <person name="Weber N.D."/>
            <person name="Virtaneva K."/>
            <person name="Barbian K."/>
            <person name="Babar A."/>
            <person name="Rosenke K."/>
        </authorList>
    </citation>
    <scope>NUCLEOTIDE SEQUENCE</scope>
    <source>
        <strain evidence="22">86-1</strain>
    </source>
</reference>
<dbReference type="GO" id="GO:0009279">
    <property type="term" value="C:cell outer membrane"/>
    <property type="evidence" value="ECO:0007669"/>
    <property type="project" value="UniProtKB-SubCell"/>
</dbReference>
<dbReference type="Gene3D" id="2.40.230.10">
    <property type="entry name" value="Phospholipase A1"/>
    <property type="match status" value="1"/>
</dbReference>
<evidence type="ECO:0000256" key="15">
    <source>
        <dbReference type="ARBA" id="ARBA00023098"/>
    </source>
</evidence>
<evidence type="ECO:0000256" key="20">
    <source>
        <dbReference type="PIRSR" id="PIRSR603187-2"/>
    </source>
</evidence>
<evidence type="ECO:0000256" key="12">
    <source>
        <dbReference type="ARBA" id="ARBA00022801"/>
    </source>
</evidence>
<protein>
    <recommendedName>
        <fullName evidence="18">Phosphatidylcholine 1-acylhydrolase</fullName>
        <ecNumber evidence="6">3.1.1.32</ecNumber>
        <ecNumber evidence="7">3.1.1.4</ecNumber>
    </recommendedName>
</protein>
<keyword evidence="17" id="KW-0998">Cell outer membrane</keyword>
<evidence type="ECO:0000256" key="17">
    <source>
        <dbReference type="ARBA" id="ARBA00023237"/>
    </source>
</evidence>
<feature type="active site" description="Proton acceptor" evidence="19">
    <location>
        <position position="176"/>
    </location>
</feature>
<dbReference type="PRINTS" id="PR01486">
    <property type="entry name" value="PHPHLIPASEA1"/>
</dbReference>
<evidence type="ECO:0000256" key="13">
    <source>
        <dbReference type="ARBA" id="ARBA00022837"/>
    </source>
</evidence>
<dbReference type="GO" id="GO:0008970">
    <property type="term" value="F:phospholipase A1 activity"/>
    <property type="evidence" value="ECO:0007669"/>
    <property type="project" value="UniProtKB-EC"/>
</dbReference>
<dbReference type="EC" id="3.1.1.4" evidence="7"/>
<evidence type="ECO:0000256" key="9">
    <source>
        <dbReference type="ARBA" id="ARBA00022692"/>
    </source>
</evidence>
<comment type="catalytic activity">
    <reaction evidence="1">
        <text>a 1,2-diacyl-sn-glycero-3-phosphocholine + H2O = a 2-acyl-sn-glycero-3-phosphocholine + a fatty acid + H(+)</text>
        <dbReference type="Rhea" id="RHEA:18689"/>
        <dbReference type="ChEBI" id="CHEBI:15377"/>
        <dbReference type="ChEBI" id="CHEBI:15378"/>
        <dbReference type="ChEBI" id="CHEBI:28868"/>
        <dbReference type="ChEBI" id="CHEBI:57643"/>
        <dbReference type="ChEBI" id="CHEBI:57875"/>
        <dbReference type="EC" id="3.1.1.32"/>
    </reaction>
</comment>
<feature type="active site" description="Nucleophile" evidence="19">
    <location>
        <position position="178"/>
    </location>
</feature>
<comment type="similarity">
    <text evidence="4">Belongs to the phospholipase A1 family.</text>
</comment>
<sequence>MKSLYLLFMFALLVQTSLFAQETVLQDTIKVEKQKKDSTTSVGAFISHQTDAIIGSVFGPSKQLSNADSIINKFDANPSFGIYKDNYFIVGTQMLSKPTKYNSDAKFQISIMHRITNSTLPFKTYAFLTYTQKAFWDVFQDSFPFRDLNYNPTLGVGKALVRDNRFLGTLTFQFEHESNGKDGEDSRSWNKVSFGTYFTLDDHFTLQTKAWIPIVDGTNNKDIVKYSGWGLMAMEYSSPKKKYNIGCVVTKRGGVNLNANIELNFSIRLFSDDNQYLFLQYYNGYGESMLDYNKHRQRIRLGFVIKPTFITMY</sequence>
<evidence type="ECO:0000313" key="22">
    <source>
        <dbReference type="EMBL" id="SBV96806.1"/>
    </source>
</evidence>
<evidence type="ECO:0000256" key="1">
    <source>
        <dbReference type="ARBA" id="ARBA00000111"/>
    </source>
</evidence>
<accession>A0A212JBL1</accession>
<evidence type="ECO:0000256" key="5">
    <source>
        <dbReference type="ARBA" id="ARBA00011702"/>
    </source>
</evidence>
<evidence type="ECO:0000256" key="6">
    <source>
        <dbReference type="ARBA" id="ARBA00013179"/>
    </source>
</evidence>
<evidence type="ECO:0000256" key="16">
    <source>
        <dbReference type="ARBA" id="ARBA00023136"/>
    </source>
</evidence>
<evidence type="ECO:0000256" key="7">
    <source>
        <dbReference type="ARBA" id="ARBA00013278"/>
    </source>
</evidence>
<keyword evidence="9" id="KW-0812">Transmembrane</keyword>
<evidence type="ECO:0000256" key="19">
    <source>
        <dbReference type="PIRSR" id="PIRSR603187-1"/>
    </source>
</evidence>
<comment type="cofactor">
    <cofactor evidence="20">
        <name>Ca(2+)</name>
        <dbReference type="ChEBI" id="CHEBI:29108"/>
    </cofactor>
    <text evidence="20">Binds 1 Ca(2+) ion per monomer.</text>
</comment>
<evidence type="ECO:0000256" key="14">
    <source>
        <dbReference type="ARBA" id="ARBA00022963"/>
    </source>
</evidence>
<dbReference type="InterPro" id="IPR003187">
    <property type="entry name" value="PLipase_A1"/>
</dbReference>
<comment type="subunit">
    <text evidence="5">Homodimer; dimerization is reversible, and the dimeric form is the active one.</text>
</comment>